<name>A0A7S0FXP2_9DINO</name>
<sequence length="374" mass="38098">MAEPAVVRPVDVPAPVSGDTSLPQATAQPPPAAHRALAPAATPTAFVVGTPAVPVPPVQVPVVVPAGLQPGQRMAFTPPGGPMVTVQVPDGVAAGSTVIVQYQPVQPVAFSGGRATAPPGPAMVPNPPAAQQPGAINAGLGSALPMLPVSTATLQDERDAGRNWAIYSAGWLLCCCSFVVPLCWLAPVIWTALAAIYYCKPPQQRALIPRQRGPALASLVTCAALAALLVVAGLCAVALGVTLAAQEMEHHHHWKPPSNHNFHAASFGGTLLNGTPQQQLGLLQATPVLSLGGPPGTFQGLALANGRPALHMKLDTSKAEHFPTRVAVDQVTAAVAEAAAESTGQRQVKQAAAGQMGAAWKGAPLQRGNATLVV</sequence>
<keyword evidence="2" id="KW-0472">Membrane</keyword>
<evidence type="ECO:0000256" key="2">
    <source>
        <dbReference type="SAM" id="Phobius"/>
    </source>
</evidence>
<reference evidence="3" key="1">
    <citation type="submission" date="2021-01" db="EMBL/GenBank/DDBJ databases">
        <authorList>
            <person name="Corre E."/>
            <person name="Pelletier E."/>
            <person name="Niang G."/>
            <person name="Scheremetjew M."/>
            <person name="Finn R."/>
            <person name="Kale V."/>
            <person name="Holt S."/>
            <person name="Cochrane G."/>
            <person name="Meng A."/>
            <person name="Brown T."/>
            <person name="Cohen L."/>
        </authorList>
    </citation>
    <scope>NUCLEOTIDE SEQUENCE</scope>
    <source>
        <strain evidence="3">Pbaha01</strain>
    </source>
</reference>
<feature type="compositionally biased region" description="Low complexity" evidence="1">
    <location>
        <begin position="23"/>
        <end position="33"/>
    </location>
</feature>
<feature type="transmembrane region" description="Helical" evidence="2">
    <location>
        <begin position="171"/>
        <end position="198"/>
    </location>
</feature>
<protein>
    <submittedName>
        <fullName evidence="3">Uncharacterized protein</fullName>
    </submittedName>
</protein>
<evidence type="ECO:0000256" key="1">
    <source>
        <dbReference type="SAM" id="MobiDB-lite"/>
    </source>
</evidence>
<feature type="compositionally biased region" description="Low complexity" evidence="1">
    <location>
        <begin position="1"/>
        <end position="16"/>
    </location>
</feature>
<proteinExistence type="predicted"/>
<dbReference type="AlphaFoldDB" id="A0A7S0FXP2"/>
<gene>
    <name evidence="3" type="ORF">PBAH0796_LOCUS30963</name>
</gene>
<organism evidence="3">
    <name type="scientific">Pyrodinium bahamense</name>
    <dbReference type="NCBI Taxonomy" id="73915"/>
    <lineage>
        <taxon>Eukaryota</taxon>
        <taxon>Sar</taxon>
        <taxon>Alveolata</taxon>
        <taxon>Dinophyceae</taxon>
        <taxon>Gonyaulacales</taxon>
        <taxon>Pyrocystaceae</taxon>
        <taxon>Pyrodinium</taxon>
    </lineage>
</organism>
<evidence type="ECO:0000313" key="3">
    <source>
        <dbReference type="EMBL" id="CAD8387275.1"/>
    </source>
</evidence>
<feature type="region of interest" description="Disordered" evidence="1">
    <location>
        <begin position="1"/>
        <end position="33"/>
    </location>
</feature>
<keyword evidence="2" id="KW-1133">Transmembrane helix</keyword>
<dbReference type="EMBL" id="HBEG01050986">
    <property type="protein sequence ID" value="CAD8387275.1"/>
    <property type="molecule type" value="Transcribed_RNA"/>
</dbReference>
<feature type="transmembrane region" description="Helical" evidence="2">
    <location>
        <begin position="218"/>
        <end position="245"/>
    </location>
</feature>
<keyword evidence="2" id="KW-0812">Transmembrane</keyword>
<accession>A0A7S0FXP2</accession>